<dbReference type="EMBL" id="CAAGRJ010040549">
    <property type="protein sequence ID" value="VFV47426.1"/>
    <property type="molecule type" value="Genomic_DNA"/>
</dbReference>
<reference evidence="2 3" key="1">
    <citation type="submission" date="2019-01" db="EMBL/GenBank/DDBJ databases">
        <authorList>
            <person name="Alioto T."/>
            <person name="Alioto T."/>
        </authorList>
    </citation>
    <scope>NUCLEOTIDE SEQUENCE [LARGE SCALE GENOMIC DNA]</scope>
</reference>
<organism evidence="2 3">
    <name type="scientific">Lynx pardinus</name>
    <name type="common">Iberian lynx</name>
    <name type="synonym">Felis pardina</name>
    <dbReference type="NCBI Taxonomy" id="191816"/>
    <lineage>
        <taxon>Eukaryota</taxon>
        <taxon>Metazoa</taxon>
        <taxon>Chordata</taxon>
        <taxon>Craniata</taxon>
        <taxon>Vertebrata</taxon>
        <taxon>Euteleostomi</taxon>
        <taxon>Mammalia</taxon>
        <taxon>Eutheria</taxon>
        <taxon>Laurasiatheria</taxon>
        <taxon>Carnivora</taxon>
        <taxon>Feliformia</taxon>
        <taxon>Felidae</taxon>
        <taxon>Felinae</taxon>
        <taxon>Lynx</taxon>
    </lineage>
</organism>
<feature type="non-terminal residue" evidence="2">
    <location>
        <position position="119"/>
    </location>
</feature>
<feature type="region of interest" description="Disordered" evidence="1">
    <location>
        <begin position="1"/>
        <end position="96"/>
    </location>
</feature>
<proteinExistence type="predicted"/>
<sequence length="119" mass="11964">MHAIGVALDYGVPPAAPPTPARQLGATTPPLHLGTLSRPSARGGRSEDTAAQKEPTRGDQGAGGQSPRGAGTPGREPRGGQQEPPRSGQALPGQLAGSLLGWSLVVLPPRNQSPQGQGS</sequence>
<evidence type="ECO:0000313" key="3">
    <source>
        <dbReference type="Proteomes" id="UP000386466"/>
    </source>
</evidence>
<evidence type="ECO:0000256" key="1">
    <source>
        <dbReference type="SAM" id="MobiDB-lite"/>
    </source>
</evidence>
<feature type="compositionally biased region" description="Basic and acidic residues" evidence="1">
    <location>
        <begin position="44"/>
        <end position="57"/>
    </location>
</feature>
<dbReference type="AlphaFoldDB" id="A0A485PUP4"/>
<dbReference type="Proteomes" id="UP000386466">
    <property type="component" value="Unassembled WGS sequence"/>
</dbReference>
<keyword evidence="3" id="KW-1185">Reference proteome</keyword>
<gene>
    <name evidence="2" type="ORF">LYPA_23C016123</name>
</gene>
<evidence type="ECO:0000313" key="2">
    <source>
        <dbReference type="EMBL" id="VFV47426.1"/>
    </source>
</evidence>
<accession>A0A485PUP4</accession>
<name>A0A485PUP4_LYNPA</name>
<protein>
    <submittedName>
        <fullName evidence="2">Uncharacterized protein</fullName>
    </submittedName>
</protein>